<dbReference type="PANTHER" id="PTHR33494">
    <property type="entry name" value="OS02G0793800 PROTEIN"/>
    <property type="match status" value="1"/>
</dbReference>
<proteinExistence type="predicted"/>
<dbReference type="InterPro" id="IPR057939">
    <property type="entry name" value="TRF2_HOY1_PH"/>
</dbReference>
<protein>
    <recommendedName>
        <fullName evidence="1">TRF2/HOY1 PH-like domain-containing protein</fullName>
    </recommendedName>
</protein>
<feature type="domain" description="TRF2/HOY1 PH-like" evidence="1">
    <location>
        <begin position="127"/>
        <end position="245"/>
    </location>
</feature>
<organism evidence="2 3">
    <name type="scientific">Daucus carota subsp. sativus</name>
    <name type="common">Carrot</name>
    <dbReference type="NCBI Taxonomy" id="79200"/>
    <lineage>
        <taxon>Eukaryota</taxon>
        <taxon>Viridiplantae</taxon>
        <taxon>Streptophyta</taxon>
        <taxon>Embryophyta</taxon>
        <taxon>Tracheophyta</taxon>
        <taxon>Spermatophyta</taxon>
        <taxon>Magnoliopsida</taxon>
        <taxon>eudicotyledons</taxon>
        <taxon>Gunneridae</taxon>
        <taxon>Pentapetalae</taxon>
        <taxon>asterids</taxon>
        <taxon>campanulids</taxon>
        <taxon>Apiales</taxon>
        <taxon>Apiaceae</taxon>
        <taxon>Apioideae</taxon>
        <taxon>Scandiceae</taxon>
        <taxon>Daucinae</taxon>
        <taxon>Daucus</taxon>
        <taxon>Daucus sect. Daucus</taxon>
    </lineage>
</organism>
<dbReference type="Pfam" id="PF24818">
    <property type="entry name" value="PH_TRF2_HOY1"/>
    <property type="match status" value="1"/>
</dbReference>
<evidence type="ECO:0000313" key="2">
    <source>
        <dbReference type="EMBL" id="WOG90216.1"/>
    </source>
</evidence>
<keyword evidence="3" id="KW-1185">Reference proteome</keyword>
<dbReference type="KEGG" id="dcr:108208680"/>
<dbReference type="Proteomes" id="UP000077755">
    <property type="component" value="Chromosome 2"/>
</dbReference>
<sequence length="527" mass="59385">MFYFPNTSRVNYQVQPMALRGGEDGEVDEGSHFTKRLKTSSQLHCDQNWSSRNIQQFPISPAQYNPLDEPSPLGLKLRKSPSLLDLIEMKLSKTITSAPGETFEVEKKKDVKGSANCGSIDKLKASNFLASSLQIGGWKYASRHEGDLVAKCYYSKHKLVWEILEGGLKHKIEFQWSDIIDLKANYPDDQLGILNIVLSRPPIFFKESDPQPRKHTVWQATTDFTHGHASIYRQHFLRCPQGVLKKHYERLIQCDMRLKCLSQQPDIVLETPCFVLQTSSSERNISRNQVATQVEVADVFPISSVQSVALPLSASSKVEQMSILGMSLPDRSKEVSSLNSGAVEANGLCHGHNLLDLKDQGQSKVMGLHRPMSVNDLVNHTGHTISEQKTYGENFECKDMLGNIYRLLFSDTHTMDASNENSIMTRINSFGCLLQDHVVDSPDEPDQRTSMNEHTQFEQKDMCDSTPVTMSEIDAMGHEKDITLGTSHEQQPDMPRSDSFEDLMLHLRRIGSLPNILSDSENSNYHT</sequence>
<reference evidence="2" key="2">
    <citation type="submission" date="2022-03" db="EMBL/GenBank/DDBJ databases">
        <title>Draft title - Genomic analysis of global carrot germplasm unveils the trajectory of domestication and the origin of high carotenoid orange carrot.</title>
        <authorList>
            <person name="Iorizzo M."/>
            <person name="Ellison S."/>
            <person name="Senalik D."/>
            <person name="Macko-Podgorni A."/>
            <person name="Grzebelus D."/>
            <person name="Bostan H."/>
            <person name="Rolling W."/>
            <person name="Curaba J."/>
            <person name="Simon P."/>
        </authorList>
    </citation>
    <scope>NUCLEOTIDE SEQUENCE</scope>
    <source>
        <tissue evidence="2">Leaf</tissue>
    </source>
</reference>
<dbReference type="EMBL" id="CP093344">
    <property type="protein sequence ID" value="WOG90216.1"/>
    <property type="molecule type" value="Genomic_DNA"/>
</dbReference>
<evidence type="ECO:0000313" key="3">
    <source>
        <dbReference type="Proteomes" id="UP000077755"/>
    </source>
</evidence>
<gene>
    <name evidence="2" type="ORF">DCAR_0209459</name>
</gene>
<name>A0AAF0WIZ5_DAUCS</name>
<dbReference type="PANTHER" id="PTHR33494:SF27">
    <property type="entry name" value="ATP-DEPENDENT DNA HELICASE"/>
    <property type="match status" value="1"/>
</dbReference>
<accession>A0AAF0WIZ5</accession>
<dbReference type="AlphaFoldDB" id="A0AAF0WIZ5"/>
<reference evidence="2" key="1">
    <citation type="journal article" date="2016" name="Nat. Genet.">
        <title>A high-quality carrot genome assembly provides new insights into carotenoid accumulation and asterid genome evolution.</title>
        <authorList>
            <person name="Iorizzo M."/>
            <person name="Ellison S."/>
            <person name="Senalik D."/>
            <person name="Zeng P."/>
            <person name="Satapoomin P."/>
            <person name="Huang J."/>
            <person name="Bowman M."/>
            <person name="Iovene M."/>
            <person name="Sanseverino W."/>
            <person name="Cavagnaro P."/>
            <person name="Yildiz M."/>
            <person name="Macko-Podgorni A."/>
            <person name="Moranska E."/>
            <person name="Grzebelus E."/>
            <person name="Grzebelus D."/>
            <person name="Ashrafi H."/>
            <person name="Zheng Z."/>
            <person name="Cheng S."/>
            <person name="Spooner D."/>
            <person name="Van Deynze A."/>
            <person name="Simon P."/>
        </authorList>
    </citation>
    <scope>NUCLEOTIDE SEQUENCE</scope>
    <source>
        <tissue evidence="2">Leaf</tissue>
    </source>
</reference>
<evidence type="ECO:0000259" key="1">
    <source>
        <dbReference type="Pfam" id="PF24818"/>
    </source>
</evidence>